<dbReference type="InterPro" id="IPR043472">
    <property type="entry name" value="Macro_dom-like"/>
</dbReference>
<keyword evidence="18" id="KW-1185">Reference proteome</keyword>
<dbReference type="FunFam" id="3.40.220.10:FF:000010">
    <property type="entry name" value="Poly [ADP-ribose] polymerase"/>
    <property type="match status" value="1"/>
</dbReference>
<feature type="domain" description="Macro" evidence="16">
    <location>
        <begin position="75"/>
        <end position="264"/>
    </location>
</feature>
<keyword evidence="7" id="KW-0548">Nucleotidyltransferase</keyword>
<evidence type="ECO:0000256" key="1">
    <source>
        <dbReference type="ARBA" id="ARBA00004123"/>
    </source>
</evidence>
<evidence type="ECO:0000256" key="11">
    <source>
        <dbReference type="ARBA" id="ARBA00023027"/>
    </source>
</evidence>
<evidence type="ECO:0000256" key="7">
    <source>
        <dbReference type="ARBA" id="ARBA00022695"/>
    </source>
</evidence>
<dbReference type="Gene3D" id="3.40.220.10">
    <property type="entry name" value="Leucine Aminopeptidase, subunit E, domain 1"/>
    <property type="match status" value="2"/>
</dbReference>
<evidence type="ECO:0000256" key="3">
    <source>
        <dbReference type="ARBA" id="ARBA00022490"/>
    </source>
</evidence>
<gene>
    <name evidence="17" type="primary">PARP9</name>
</gene>
<keyword evidence="8" id="KW-0677">Repeat</keyword>
<protein>
    <submittedName>
        <fullName evidence="17">Poly(ADP-ribose) polymerase family member 9</fullName>
    </submittedName>
</protein>
<dbReference type="GO" id="GO:0005737">
    <property type="term" value="C:cytoplasm"/>
    <property type="evidence" value="ECO:0007669"/>
    <property type="project" value="UniProtKB-SubCell"/>
</dbReference>
<evidence type="ECO:0000313" key="17">
    <source>
        <dbReference type="Ensembl" id="ENSLCNP00005021484.1"/>
    </source>
</evidence>
<evidence type="ECO:0000259" key="15">
    <source>
        <dbReference type="PROSITE" id="PS51059"/>
    </source>
</evidence>
<evidence type="ECO:0000256" key="10">
    <source>
        <dbReference type="ARBA" id="ARBA00022859"/>
    </source>
</evidence>
<keyword evidence="4" id="KW-0399">Innate immunity</keyword>
<dbReference type="PROSITE" id="PS51059">
    <property type="entry name" value="PARP_CATALYTIC"/>
    <property type="match status" value="1"/>
</dbReference>
<dbReference type="GO" id="GO:0016779">
    <property type="term" value="F:nucleotidyltransferase activity"/>
    <property type="evidence" value="ECO:0007669"/>
    <property type="project" value="UniProtKB-KW"/>
</dbReference>
<feature type="region of interest" description="Disordered" evidence="14">
    <location>
        <begin position="731"/>
        <end position="755"/>
    </location>
</feature>
<evidence type="ECO:0000256" key="13">
    <source>
        <dbReference type="ARBA" id="ARBA00024347"/>
    </source>
</evidence>
<evidence type="ECO:0000256" key="5">
    <source>
        <dbReference type="ARBA" id="ARBA00022676"/>
    </source>
</evidence>
<dbReference type="GO" id="GO:0070212">
    <property type="term" value="P:protein poly-ADP-ribosylation"/>
    <property type="evidence" value="ECO:0007669"/>
    <property type="project" value="TreeGrafter"/>
</dbReference>
<dbReference type="GO" id="GO:0003714">
    <property type="term" value="F:transcription corepressor activity"/>
    <property type="evidence" value="ECO:0007669"/>
    <property type="project" value="TreeGrafter"/>
</dbReference>
<dbReference type="PANTHER" id="PTHR14453:SF70">
    <property type="entry name" value="PROTEIN MONO-ADP-RIBOSYLTRANSFERASE PARP9"/>
    <property type="match status" value="1"/>
</dbReference>
<evidence type="ECO:0000256" key="12">
    <source>
        <dbReference type="ARBA" id="ARBA00023242"/>
    </source>
</evidence>
<evidence type="ECO:0000313" key="18">
    <source>
        <dbReference type="Proteomes" id="UP000472241"/>
    </source>
</evidence>
<dbReference type="GO" id="GO:0044389">
    <property type="term" value="F:ubiquitin-like protein ligase binding"/>
    <property type="evidence" value="ECO:0007669"/>
    <property type="project" value="TreeGrafter"/>
</dbReference>
<dbReference type="Pfam" id="PF01661">
    <property type="entry name" value="Macro"/>
    <property type="match status" value="1"/>
</dbReference>
<dbReference type="GO" id="GO:0045087">
    <property type="term" value="P:innate immune response"/>
    <property type="evidence" value="ECO:0007669"/>
    <property type="project" value="UniProtKB-KW"/>
</dbReference>
<name>A0A667HMB7_LYNCA</name>
<evidence type="ECO:0000259" key="16">
    <source>
        <dbReference type="PROSITE" id="PS51154"/>
    </source>
</evidence>
<organism evidence="17 18">
    <name type="scientific">Lynx canadensis</name>
    <name type="common">Canada lynx</name>
    <name type="synonym">Felis canadensis</name>
    <dbReference type="NCBI Taxonomy" id="61383"/>
    <lineage>
        <taxon>Eukaryota</taxon>
        <taxon>Metazoa</taxon>
        <taxon>Chordata</taxon>
        <taxon>Craniata</taxon>
        <taxon>Vertebrata</taxon>
        <taxon>Euteleostomi</taxon>
        <taxon>Mammalia</taxon>
        <taxon>Eutheria</taxon>
        <taxon>Laurasiatheria</taxon>
        <taxon>Carnivora</taxon>
        <taxon>Feliformia</taxon>
        <taxon>Felidae</taxon>
        <taxon>Felinae</taxon>
        <taxon>Lynx</taxon>
    </lineage>
</organism>
<evidence type="ECO:0000256" key="9">
    <source>
        <dbReference type="ARBA" id="ARBA00022765"/>
    </source>
</evidence>
<dbReference type="GO" id="GO:0005634">
    <property type="term" value="C:nucleus"/>
    <property type="evidence" value="ECO:0007669"/>
    <property type="project" value="UniProtKB-SubCell"/>
</dbReference>
<dbReference type="CDD" id="cd01439">
    <property type="entry name" value="TCCD_inducible_PARP_like"/>
    <property type="match status" value="1"/>
</dbReference>
<keyword evidence="9" id="KW-0013">ADP-ribosylation</keyword>
<evidence type="ECO:0000256" key="4">
    <source>
        <dbReference type="ARBA" id="ARBA00022588"/>
    </source>
</evidence>
<keyword evidence="6" id="KW-0808">Transferase</keyword>
<comment type="similarity">
    <text evidence="13">Belongs to the ARTD/PARP family.</text>
</comment>
<dbReference type="SUPFAM" id="SSF52949">
    <property type="entry name" value="Macro domain-like"/>
    <property type="match status" value="2"/>
</dbReference>
<dbReference type="AlphaFoldDB" id="A0A667HMB7"/>
<evidence type="ECO:0000256" key="2">
    <source>
        <dbReference type="ARBA" id="ARBA00004496"/>
    </source>
</evidence>
<feature type="domain" description="PARP catalytic" evidence="15">
    <location>
        <begin position="530"/>
        <end position="750"/>
    </location>
</feature>
<reference evidence="17" key="2">
    <citation type="submission" date="2025-09" db="UniProtKB">
        <authorList>
            <consortium name="Ensembl"/>
        </authorList>
    </citation>
    <scope>IDENTIFICATION</scope>
</reference>
<evidence type="ECO:0000256" key="14">
    <source>
        <dbReference type="SAM" id="MobiDB-lite"/>
    </source>
</evidence>
<dbReference type="InterPro" id="IPR002589">
    <property type="entry name" value="Macro_dom"/>
</dbReference>
<keyword evidence="5" id="KW-0328">Glycosyltransferase</keyword>
<comment type="subcellular location">
    <subcellularLocation>
        <location evidence="2">Cytoplasm</location>
    </subcellularLocation>
    <subcellularLocation>
        <location evidence="1">Nucleus</location>
    </subcellularLocation>
</comment>
<feature type="compositionally biased region" description="Polar residues" evidence="14">
    <location>
        <begin position="739"/>
        <end position="755"/>
    </location>
</feature>
<dbReference type="CDD" id="cd02907">
    <property type="entry name" value="Macro_Af1521_BAL-like"/>
    <property type="match status" value="1"/>
</dbReference>
<dbReference type="PROSITE" id="PS51154">
    <property type="entry name" value="MACRO"/>
    <property type="match status" value="2"/>
</dbReference>
<dbReference type="Proteomes" id="UP000472241">
    <property type="component" value="Unplaced"/>
</dbReference>
<dbReference type="SUPFAM" id="SSF56399">
    <property type="entry name" value="ADP-ribosylation"/>
    <property type="match status" value="1"/>
</dbReference>
<dbReference type="GO" id="GO:0010629">
    <property type="term" value="P:negative regulation of gene expression"/>
    <property type="evidence" value="ECO:0007669"/>
    <property type="project" value="TreeGrafter"/>
</dbReference>
<keyword evidence="10" id="KW-0391">Immunity</keyword>
<dbReference type="GO" id="GO:1990404">
    <property type="term" value="F:NAD+-protein mono-ADP-ribosyltransferase activity"/>
    <property type="evidence" value="ECO:0007669"/>
    <property type="project" value="TreeGrafter"/>
</dbReference>
<keyword evidence="11" id="KW-0520">NAD</keyword>
<dbReference type="SMART" id="SM00506">
    <property type="entry name" value="A1pp"/>
    <property type="match status" value="1"/>
</dbReference>
<keyword evidence="12" id="KW-0539">Nucleus</keyword>
<feature type="domain" description="Macro" evidence="16">
    <location>
        <begin position="278"/>
        <end position="472"/>
    </location>
</feature>
<accession>A0A667HMB7</accession>
<sequence length="755" mass="85658">MDFSKVESGPGAVAYSEKSETATLEEGYGWQIPIDHNAFTILKNNESQLCEVLQNKFDCICTLISPSPEGNSESLQVFRQMLIPGLELSVWRDDLTRHTVDAVVNAANEELIHAGGLAQALVNAGGPEIQEESRRFISRFGKIPTGNIVITRAGRLPCKLIIHAVGPRWVAKDRQRCICKLQKAIRNILNYVTLTESDVETVAIPALSSGIFQFPLDLCTQTIVETISFYFQRKQLAGNLKEIHLVSNEYPTVVAFKNASEVILGVNKPGSRVNQEATPPVNTIIVNNLTLQIVQGYIEQQETDVIVNSVNPLYGLKFGPVSTSILQQAGEEIELEFNQKITEIPQESQLVLITKGFKLSCQYVYHVLWHLRYSKLTTAFSAEMAKSKSRLRGFNNYSVPQLTREEKRENGLKSKSPAISLMGRNMEKMKEAQAWIRRILTLQDHHIIENYHILYLGKREHDILTQLQNNLRVSISEIISLEKVILEIKGAQASLVEVVMNIEHMLCEVQEEMARKKELALWSLSGQWTNWQPKNQDEMKRNTFLKCLKLSTEEIQNQKKQFESCGFQVIKVEEIDNVFLMAVFQRKKKMVEERTHRDPVSHRLFQQVPYQFCEAVCRVGFQRMYSMPCDPKYGVGIYFTKNLKNLAYQVKNTSATDELIYVFEAEVLTGSFCQGHHLNIFPPPLSPGDIDSHDSVVDNVSNPETFVIFSGTQAMPRYLWTCTQDHVQPQKDSAGPMMLSSQQPWERFSSGSSVD</sequence>
<dbReference type="PANTHER" id="PTHR14453">
    <property type="entry name" value="PARP/ZINC FINGER CCCH TYPE DOMAIN CONTAINING PROTEIN"/>
    <property type="match status" value="1"/>
</dbReference>
<reference evidence="17" key="1">
    <citation type="submission" date="2025-08" db="UniProtKB">
        <authorList>
            <consortium name="Ensembl"/>
        </authorList>
    </citation>
    <scope>IDENTIFICATION</scope>
</reference>
<evidence type="ECO:0000256" key="6">
    <source>
        <dbReference type="ARBA" id="ARBA00022679"/>
    </source>
</evidence>
<dbReference type="GO" id="GO:0060335">
    <property type="term" value="P:positive regulation of type II interferon-mediated signaling pathway"/>
    <property type="evidence" value="ECO:0007669"/>
    <property type="project" value="TreeGrafter"/>
</dbReference>
<keyword evidence="3" id="KW-0963">Cytoplasm</keyword>
<dbReference type="InterPro" id="IPR052056">
    <property type="entry name" value="Mono-ARTD/PARP"/>
</dbReference>
<evidence type="ECO:0000256" key="8">
    <source>
        <dbReference type="ARBA" id="ARBA00022737"/>
    </source>
</evidence>
<dbReference type="InterPro" id="IPR012317">
    <property type="entry name" value="Poly(ADP-ribose)pol_cat_dom"/>
</dbReference>
<dbReference type="Gene3D" id="3.90.228.10">
    <property type="match status" value="1"/>
</dbReference>
<dbReference type="GO" id="GO:0003950">
    <property type="term" value="F:NAD+ poly-ADP-ribosyltransferase activity"/>
    <property type="evidence" value="ECO:0007669"/>
    <property type="project" value="InterPro"/>
</dbReference>
<proteinExistence type="inferred from homology"/>
<dbReference type="Ensembl" id="ENSLCNT00005024054.1">
    <property type="protein sequence ID" value="ENSLCNP00005021484.1"/>
    <property type="gene ID" value="ENSLCNG00005013992.1"/>
</dbReference>